<sequence length="152" mass="16873">MMTSTSHAVTRNCVAIVYLLCARQGQWRRNATVPWQRELPALALGAARHGRLAMVQCLITNDDQEAIDWRMILFKAARVRAAPIVKWVVASQPVIDVQTLQPTLYQASAVAFALETPDARDFARDCAPPSTNVLPSHIVSFGSRDDQRTKCV</sequence>
<reference evidence="2 3" key="1">
    <citation type="submission" date="2019-03" db="EMBL/GenBank/DDBJ databases">
        <authorList>
            <person name="Gaulin E."/>
            <person name="Dumas B."/>
        </authorList>
    </citation>
    <scope>NUCLEOTIDE SEQUENCE [LARGE SCALE GENOMIC DNA]</scope>
    <source>
        <strain evidence="2">CBS 568.67</strain>
    </source>
</reference>
<keyword evidence="3" id="KW-1185">Reference proteome</keyword>
<reference evidence="1" key="2">
    <citation type="submission" date="2019-06" db="EMBL/GenBank/DDBJ databases">
        <title>Genomics analysis of Aphanomyces spp. identifies a new class of oomycete effector associated with host adaptation.</title>
        <authorList>
            <person name="Gaulin E."/>
        </authorList>
    </citation>
    <scope>NUCLEOTIDE SEQUENCE</scope>
    <source>
        <strain evidence="1">CBS 578.67</strain>
    </source>
</reference>
<proteinExistence type="predicted"/>
<dbReference type="Proteomes" id="UP000332933">
    <property type="component" value="Unassembled WGS sequence"/>
</dbReference>
<evidence type="ECO:0000313" key="3">
    <source>
        <dbReference type="Proteomes" id="UP000332933"/>
    </source>
</evidence>
<protein>
    <submittedName>
        <fullName evidence="2">Aste57867_18921 protein</fullName>
    </submittedName>
</protein>
<name>A0A485LBJ7_9STRA</name>
<evidence type="ECO:0000313" key="1">
    <source>
        <dbReference type="EMBL" id="KAF0689648.1"/>
    </source>
</evidence>
<dbReference type="EMBL" id="CAADRA010006445">
    <property type="protein sequence ID" value="VFT95653.1"/>
    <property type="molecule type" value="Genomic_DNA"/>
</dbReference>
<gene>
    <name evidence="2" type="primary">Aste57867_18921</name>
    <name evidence="1" type="ORF">As57867_018857</name>
    <name evidence="2" type="ORF">ASTE57867_18921</name>
</gene>
<organism evidence="2 3">
    <name type="scientific">Aphanomyces stellatus</name>
    <dbReference type="NCBI Taxonomy" id="120398"/>
    <lineage>
        <taxon>Eukaryota</taxon>
        <taxon>Sar</taxon>
        <taxon>Stramenopiles</taxon>
        <taxon>Oomycota</taxon>
        <taxon>Saprolegniomycetes</taxon>
        <taxon>Saprolegniales</taxon>
        <taxon>Verrucalvaceae</taxon>
        <taxon>Aphanomyces</taxon>
    </lineage>
</organism>
<dbReference type="EMBL" id="VJMH01006424">
    <property type="protein sequence ID" value="KAF0689648.1"/>
    <property type="molecule type" value="Genomic_DNA"/>
</dbReference>
<accession>A0A485LBJ7</accession>
<evidence type="ECO:0000313" key="2">
    <source>
        <dbReference type="EMBL" id="VFT95653.1"/>
    </source>
</evidence>
<dbReference type="AlphaFoldDB" id="A0A485LBJ7"/>